<dbReference type="InterPro" id="IPR041679">
    <property type="entry name" value="DNA2/NAM7-like_C"/>
</dbReference>
<dbReference type="GeneID" id="20638097"/>
<organism evidence="6 7">
    <name type="scientific">Phytophthora sojae (strain P6497)</name>
    <name type="common">Soybean stem and root rot agent</name>
    <name type="synonym">Phytophthora megasperma f. sp. glycines</name>
    <dbReference type="NCBI Taxonomy" id="1094619"/>
    <lineage>
        <taxon>Eukaryota</taxon>
        <taxon>Sar</taxon>
        <taxon>Stramenopiles</taxon>
        <taxon>Oomycota</taxon>
        <taxon>Peronosporomycetes</taxon>
        <taxon>Peronosporales</taxon>
        <taxon>Peronosporaceae</taxon>
        <taxon>Phytophthora</taxon>
    </lineage>
</organism>
<dbReference type="KEGG" id="psoj:PHYSODRAFT_250846"/>
<dbReference type="OMA" id="YRVWLDC"/>
<protein>
    <submittedName>
        <fullName evidence="6">Uncharacterized protein</fullName>
    </submittedName>
</protein>
<feature type="domain" description="RNA helicase aquarius beta-barrel" evidence="5">
    <location>
        <begin position="563"/>
        <end position="725"/>
    </location>
</feature>
<reference evidence="6 7" key="1">
    <citation type="journal article" date="2006" name="Science">
        <title>Phytophthora genome sequences uncover evolutionary origins and mechanisms of pathogenesis.</title>
        <authorList>
            <person name="Tyler B.M."/>
            <person name="Tripathy S."/>
            <person name="Zhang X."/>
            <person name="Dehal P."/>
            <person name="Jiang R.H."/>
            <person name="Aerts A."/>
            <person name="Arredondo F.D."/>
            <person name="Baxter L."/>
            <person name="Bensasson D."/>
            <person name="Beynon J.L."/>
            <person name="Chapman J."/>
            <person name="Damasceno C.M."/>
            <person name="Dorrance A.E."/>
            <person name="Dou D."/>
            <person name="Dickerman A.W."/>
            <person name="Dubchak I.L."/>
            <person name="Garbelotto M."/>
            <person name="Gijzen M."/>
            <person name="Gordon S.G."/>
            <person name="Govers F."/>
            <person name="Grunwald N.J."/>
            <person name="Huang W."/>
            <person name="Ivors K.L."/>
            <person name="Jones R.W."/>
            <person name="Kamoun S."/>
            <person name="Krampis K."/>
            <person name="Lamour K.H."/>
            <person name="Lee M.K."/>
            <person name="McDonald W.H."/>
            <person name="Medina M."/>
            <person name="Meijer H.J."/>
            <person name="Nordberg E.K."/>
            <person name="Maclean D.J."/>
            <person name="Ospina-Giraldo M.D."/>
            <person name="Morris P.F."/>
            <person name="Phuntumart V."/>
            <person name="Putnam N.H."/>
            <person name="Rash S."/>
            <person name="Rose J.K."/>
            <person name="Sakihama Y."/>
            <person name="Salamov A.A."/>
            <person name="Savidor A."/>
            <person name="Scheuring C.F."/>
            <person name="Smith B.M."/>
            <person name="Sobral B.W."/>
            <person name="Terry A."/>
            <person name="Torto-Alalibo T.A."/>
            <person name="Win J."/>
            <person name="Xu Z."/>
            <person name="Zhang H."/>
            <person name="Grigoriev I.V."/>
            <person name="Rokhsar D.S."/>
            <person name="Boore J.L."/>
        </authorList>
    </citation>
    <scope>NUCLEOTIDE SEQUENCE [LARGE SCALE GENOMIC DNA]</scope>
    <source>
        <strain evidence="6 7">P6497</strain>
    </source>
</reference>
<sequence length="1387" mass="152544">MPRRAASSSASGAASTAPTARDLAAQILAQSPSKESLDAVAVLYEEFLGDASNDANNLSCLQELDALRFLEDVLWPLVDVVASARDCRHHVKKAWTVSVLLLVGFRARGGDVGSSSGTTGAWSFLMAEDDGSWKTFMTTLWTLLDEEDDDAKWTLKEQTALTQVLIACFQSLDVQQVASSVLQLTSLPLWSALSPAQRALEFQTYPKLERHWNRIMSENSTKVEEKETPKKNKRRKLEATVETETPRLEQTAFVRRLDAFFQVVKAPVDDSISKYEITLRLRFVALFLALLIDLLSQLPTRRFLLVVLRRRHVRTVLRGSALVQHASQWQSAHERQALEKQLALLDACMIFPIDAHTGTSLSAREYREHQARHIQALQQCAFQSFRNTRVEELAIAPCSHIADASSFTEMLNGIVTADRSRLSSFAIAVGVLADQAEAEATSDTELVEFFKEEYSVGASSGALSSSAPVFPTELDIWNEMLDRKEAAQTPEQGDDVTGEIYGAKDTILFPVLPLRKLGLQFLNLDDYLQRNYELLRLEAAQDIRADLEVAIKQLDGVRALRTTSDNDTIFRGFSRAAVPVASALQIVKVGKPALGQTAPASVIAHVEAELSGRHDRKHFDCYQTKEVVFLVTVRATADEGAEMMGFTKQARDTGSFPENFGVQYVRAAEVIEVFDAAGNAINDENPVGKGSKRLFKLALDGVQYKKDLEAGQLEAYEQVNVVVRRKPRENNFKAILDTVTGAWHDANKEELLPAWLHDLFLGYGDPAAALYKSIYKARAEKQIVVPMGQLLLDGEHAVEAGGAEKLVNADDEAQVLDAKDAVAPFTYVEGIRDGSSYIRAILKEGSAASPEGASPIRFTKAQVAAVRSGVCEGLTLVVGPPGTGKTDVAVQLVLNLYRTTPAREKILIVAHSNQALNDFFAKILAQNVIHEAEIVRMGQPQLVNDGGAESQAPFQGDFSRNGRVAFLLERRAALLAEVEQMAQWLIKRDAALYAGLAGGSASYSCENALIFYQFHMKAFLEAARNATELPSKDDHVAALSEFFALRKGSAPGKIDALRQFAFDIESYFSELRRLQPFELLQTPRQRGDMYLIHHARIVAMTCTHAALNHTRLTELGLTFGSLIMEEAAQVSELDSLVPLLLACSKKSGPTATESKSSSGLKRVVLMGDAKQLPPVVKSLALKNYAHFDQSLFTRLLRLGVPHLVLDRQGRSRPELADIYRWRYDDIPSTGDKQTLGDLPRVESKAEYQTGNVGFAHVAQFVDLSGTSKERQPKPFAFENEEEARFIVALFKYMIGIGYRADQVTILTTYNAQKELLLRLLRADAPEDARTCQRDFCGPPPGRASRFNGLLTRTTGSVCGGLPLNAGAGAGAAAVPDQVSGGGEGRRW</sequence>
<dbReference type="EMBL" id="JH159157">
    <property type="protein sequence ID" value="EGZ11694.1"/>
    <property type="molecule type" value="Genomic_DNA"/>
</dbReference>
<proteinExistence type="predicted"/>
<feature type="domain" description="DNA2/NAM7 helicase-like C-terminal" evidence="3">
    <location>
        <begin position="1188"/>
        <end position="1326"/>
    </location>
</feature>
<dbReference type="Pfam" id="PF16399">
    <property type="entry name" value="Aquarius_N_1st"/>
    <property type="match status" value="1"/>
</dbReference>
<feature type="domain" description="DNA2/NAM7 helicase helicase" evidence="2">
    <location>
        <begin position="860"/>
        <end position="1178"/>
    </location>
</feature>
<evidence type="ECO:0000313" key="6">
    <source>
        <dbReference type="EMBL" id="EGZ11694.1"/>
    </source>
</evidence>
<evidence type="ECO:0000313" key="7">
    <source>
        <dbReference type="Proteomes" id="UP000002640"/>
    </source>
</evidence>
<accession>G4ZWM0</accession>
<dbReference type="Pfam" id="PF13086">
    <property type="entry name" value="AAA_11"/>
    <property type="match status" value="1"/>
</dbReference>
<dbReference type="Pfam" id="PF13087">
    <property type="entry name" value="AAA_12"/>
    <property type="match status" value="1"/>
</dbReference>
<dbReference type="GO" id="GO:0003729">
    <property type="term" value="F:mRNA binding"/>
    <property type="evidence" value="ECO:0007669"/>
    <property type="project" value="TreeGrafter"/>
</dbReference>
<feature type="region of interest" description="Disordered" evidence="1">
    <location>
        <begin position="219"/>
        <end position="241"/>
    </location>
</feature>
<dbReference type="STRING" id="1094619.G4ZWM0"/>
<dbReference type="InterPro" id="IPR032174">
    <property type="entry name" value="Aquarius_N"/>
</dbReference>
<dbReference type="InterPro" id="IPR041677">
    <property type="entry name" value="DNA2/NAM7_AAA_11"/>
</dbReference>
<keyword evidence="7" id="KW-1185">Reference proteome</keyword>
<dbReference type="SUPFAM" id="SSF52540">
    <property type="entry name" value="P-loop containing nucleoside triphosphate hydrolases"/>
    <property type="match status" value="1"/>
</dbReference>
<name>G4ZWM0_PHYSP</name>
<dbReference type="InterPro" id="IPR027417">
    <property type="entry name" value="P-loop_NTPase"/>
</dbReference>
<evidence type="ECO:0000259" key="3">
    <source>
        <dbReference type="Pfam" id="PF13087"/>
    </source>
</evidence>
<dbReference type="InterPro" id="IPR045055">
    <property type="entry name" value="DNA2/NAM7-like"/>
</dbReference>
<evidence type="ECO:0000259" key="2">
    <source>
        <dbReference type="Pfam" id="PF13086"/>
    </source>
</evidence>
<gene>
    <name evidence="6" type="ORF">PHYSODRAFT_250846</name>
</gene>
<dbReference type="Pfam" id="PF21143">
    <property type="entry name" value="Aquarius_N_2nd"/>
    <property type="match status" value="1"/>
</dbReference>
<dbReference type="SMR" id="G4ZWM0"/>
<dbReference type="PANTHER" id="PTHR10887:SF5">
    <property type="entry name" value="RNA HELICASE AQUARIUS"/>
    <property type="match status" value="1"/>
</dbReference>
<dbReference type="InParanoid" id="G4ZWM0"/>
<evidence type="ECO:0000259" key="4">
    <source>
        <dbReference type="Pfam" id="PF16399"/>
    </source>
</evidence>
<dbReference type="Proteomes" id="UP000002640">
    <property type="component" value="Unassembled WGS sequence"/>
</dbReference>
<dbReference type="RefSeq" id="XP_009532027.1">
    <property type="nucleotide sequence ID" value="XM_009533732.1"/>
</dbReference>
<dbReference type="GO" id="GO:0071013">
    <property type="term" value="C:catalytic step 2 spliceosome"/>
    <property type="evidence" value="ECO:0007669"/>
    <property type="project" value="TreeGrafter"/>
</dbReference>
<feature type="domain" description="RNA helicase aquarius N-terminal" evidence="4">
    <location>
        <begin position="38"/>
        <end position="431"/>
    </location>
</feature>
<evidence type="ECO:0000256" key="1">
    <source>
        <dbReference type="SAM" id="MobiDB-lite"/>
    </source>
</evidence>
<feature type="region of interest" description="Disordered" evidence="1">
    <location>
        <begin position="1368"/>
        <end position="1387"/>
    </location>
</feature>
<dbReference type="Gene3D" id="3.40.50.300">
    <property type="entry name" value="P-loop containing nucleotide triphosphate hydrolases"/>
    <property type="match status" value="2"/>
</dbReference>
<dbReference type="PANTHER" id="PTHR10887">
    <property type="entry name" value="DNA2/NAM7 HELICASE FAMILY"/>
    <property type="match status" value="1"/>
</dbReference>
<dbReference type="GO" id="GO:0004386">
    <property type="term" value="F:helicase activity"/>
    <property type="evidence" value="ECO:0007669"/>
    <property type="project" value="InterPro"/>
</dbReference>
<evidence type="ECO:0000259" key="5">
    <source>
        <dbReference type="Pfam" id="PF21143"/>
    </source>
</evidence>
<dbReference type="InterPro" id="IPR048966">
    <property type="entry name" value="Aquarius_b-barrel"/>
</dbReference>
<feature type="compositionally biased region" description="Basic and acidic residues" evidence="1">
    <location>
        <begin position="221"/>
        <end position="230"/>
    </location>
</feature>